<dbReference type="PANTHER" id="PTHR43429:SF3">
    <property type="entry name" value="NITRITE REDUCTASE [NAD(P)H]"/>
    <property type="match status" value="1"/>
</dbReference>
<dbReference type="PRINTS" id="PR00411">
    <property type="entry name" value="PNDRDTASEI"/>
</dbReference>
<feature type="domain" description="FAD/NAD(P)-binding" evidence="4">
    <location>
        <begin position="5"/>
        <end position="303"/>
    </location>
</feature>
<dbReference type="InterPro" id="IPR023753">
    <property type="entry name" value="FAD/NAD-binding_dom"/>
</dbReference>
<comment type="cofactor">
    <cofactor evidence="1">
        <name>FAD</name>
        <dbReference type="ChEBI" id="CHEBI:57692"/>
    </cofactor>
</comment>
<dbReference type="InterPro" id="IPR050260">
    <property type="entry name" value="FAD-bd_OxRdtase"/>
</dbReference>
<dbReference type="EMBL" id="PFCN01000009">
    <property type="protein sequence ID" value="PIR70602.1"/>
    <property type="molecule type" value="Genomic_DNA"/>
</dbReference>
<name>A0A2H0TGE0_9BACT</name>
<evidence type="ECO:0000259" key="4">
    <source>
        <dbReference type="Pfam" id="PF07992"/>
    </source>
</evidence>
<evidence type="ECO:0000256" key="1">
    <source>
        <dbReference type="ARBA" id="ARBA00001974"/>
    </source>
</evidence>
<protein>
    <recommendedName>
        <fullName evidence="4">FAD/NAD(P)-binding domain-containing protein</fullName>
    </recommendedName>
</protein>
<dbReference type="SUPFAM" id="SSF51905">
    <property type="entry name" value="FAD/NAD(P)-binding domain"/>
    <property type="match status" value="2"/>
</dbReference>
<proteinExistence type="predicted"/>
<comment type="caution">
    <text evidence="5">The sequence shown here is derived from an EMBL/GenBank/DDBJ whole genome shotgun (WGS) entry which is preliminary data.</text>
</comment>
<organism evidence="5 6">
    <name type="scientific">Candidatus Niyogibacteria bacterium CG10_big_fil_rev_8_21_14_0_10_42_19</name>
    <dbReference type="NCBI Taxonomy" id="1974725"/>
    <lineage>
        <taxon>Bacteria</taxon>
        <taxon>Candidatus Niyogiibacteriota</taxon>
    </lineage>
</organism>
<dbReference type="AlphaFoldDB" id="A0A2H0TGE0"/>
<evidence type="ECO:0000313" key="5">
    <source>
        <dbReference type="EMBL" id="PIR70602.1"/>
    </source>
</evidence>
<accession>A0A2H0TGE0</accession>
<gene>
    <name evidence="5" type="ORF">COU46_00670</name>
</gene>
<reference evidence="6" key="1">
    <citation type="submission" date="2017-09" db="EMBL/GenBank/DDBJ databases">
        <title>Depth-based differentiation of microbial function through sediment-hosted aquifers and enrichment of novel symbionts in the deep terrestrial subsurface.</title>
        <authorList>
            <person name="Probst A.J."/>
            <person name="Ladd B."/>
            <person name="Jarett J.K."/>
            <person name="Geller-Mcgrath D.E."/>
            <person name="Sieber C.M.K."/>
            <person name="Emerson J.B."/>
            <person name="Anantharaman K."/>
            <person name="Thomas B.C."/>
            <person name="Malmstrom R."/>
            <person name="Stieglmeier M."/>
            <person name="Klingl A."/>
            <person name="Woyke T."/>
            <person name="Ryan C.M."/>
            <person name="Banfield J.F."/>
        </authorList>
    </citation>
    <scope>NUCLEOTIDE SEQUENCE [LARGE SCALE GENOMIC DNA]</scope>
</reference>
<keyword evidence="2" id="KW-0285">Flavoprotein</keyword>
<evidence type="ECO:0000313" key="6">
    <source>
        <dbReference type="Proteomes" id="UP000229383"/>
    </source>
</evidence>
<dbReference type="Proteomes" id="UP000229383">
    <property type="component" value="Unassembled WGS sequence"/>
</dbReference>
<dbReference type="GO" id="GO:0016491">
    <property type="term" value="F:oxidoreductase activity"/>
    <property type="evidence" value="ECO:0007669"/>
    <property type="project" value="InterPro"/>
</dbReference>
<dbReference type="PRINTS" id="PR00368">
    <property type="entry name" value="FADPNR"/>
</dbReference>
<dbReference type="InterPro" id="IPR036188">
    <property type="entry name" value="FAD/NAD-bd_sf"/>
</dbReference>
<dbReference type="PANTHER" id="PTHR43429">
    <property type="entry name" value="PYRIDINE NUCLEOTIDE-DISULFIDE OXIDOREDUCTASE DOMAIN-CONTAINING"/>
    <property type="match status" value="1"/>
</dbReference>
<evidence type="ECO:0000256" key="3">
    <source>
        <dbReference type="ARBA" id="ARBA00022827"/>
    </source>
</evidence>
<evidence type="ECO:0000256" key="2">
    <source>
        <dbReference type="ARBA" id="ARBA00022630"/>
    </source>
</evidence>
<dbReference type="Pfam" id="PF07992">
    <property type="entry name" value="Pyr_redox_2"/>
    <property type="match status" value="1"/>
</dbReference>
<sequence length="416" mass="45799">MTEVKYLIIGGGVAGTMAADTIRKKDSEGSITIISDEPYRFYSKIMLSKPAFFLGKIPFETIWLRKEEWYPENKISLLLGKKAVSLDPVGKIVALDDGASFKYEKLLLATGSSVIKWPVVGADKNGICYLRTLDDVKKIMQLVKTAKRAATIGGGFISFEMADLLRLSGKDVTLIIRENYFWEPILDEESGRLVEKVLKDAGVEILYKSEAKEILGGDSVESILLNDGRKVEAEMVVCGIGVRSENEWLAGSGLKINKGILANEYLETNLPDVWAAGDVAEYYDPILGETVKLGNWIHSQEQGKRAGFNMAGEKEPFKFVSFYASQGLGANIAFIGNIAPLPGRSVITRKYDNGKAIIRFIQSGNKIVGATLINKTEDLKTIANMIENNIDVSDRLEELSDVNFNLSGFNSENINA</sequence>
<keyword evidence="3" id="KW-0274">FAD</keyword>
<dbReference type="Gene3D" id="3.50.50.60">
    <property type="entry name" value="FAD/NAD(P)-binding domain"/>
    <property type="match status" value="2"/>
</dbReference>